<dbReference type="InterPro" id="IPR008988">
    <property type="entry name" value="Transcriptional_repressor_C"/>
</dbReference>
<evidence type="ECO:0000313" key="4">
    <source>
        <dbReference type="Proteomes" id="UP000076830"/>
    </source>
</evidence>
<evidence type="ECO:0000256" key="1">
    <source>
        <dbReference type="ARBA" id="ARBA00023004"/>
    </source>
</evidence>
<dbReference type="Pfam" id="PF04023">
    <property type="entry name" value="FeoA"/>
    <property type="match status" value="1"/>
</dbReference>
<dbReference type="InterPro" id="IPR038157">
    <property type="entry name" value="FeoA_core_dom"/>
</dbReference>
<sequence length="73" mass="7555">MVTGVVDTGADDPIARRLRELGFVAGEPIRIVASAPLGRDPVLVQIGSTRFALRQSEAARVEVTAGTAGQVPA</sequence>
<feature type="domain" description="Ferrous iron transporter FeoA-like" evidence="2">
    <location>
        <begin position="1"/>
        <end position="65"/>
    </location>
</feature>
<reference evidence="3 4" key="1">
    <citation type="submission" date="2016-04" db="EMBL/GenBank/DDBJ databases">
        <title>Complete genome sequence of Dokdonella koreensis DS-123T.</title>
        <authorList>
            <person name="Kim J.F."/>
            <person name="Lee H."/>
            <person name="Kwak M.-J."/>
        </authorList>
    </citation>
    <scope>NUCLEOTIDE SEQUENCE [LARGE SCALE GENOMIC DNA]</scope>
    <source>
        <strain evidence="3 4">DS-123</strain>
    </source>
</reference>
<accession>A0A160DVL6</accession>
<name>A0A160DVL6_9GAMM</name>
<dbReference type="PATRIC" id="fig|1300342.3.peg.1768"/>
<dbReference type="EMBL" id="CP015249">
    <property type="protein sequence ID" value="ANB17833.1"/>
    <property type="molecule type" value="Genomic_DNA"/>
</dbReference>
<keyword evidence="4" id="KW-1185">Reference proteome</keyword>
<protein>
    <submittedName>
        <fullName evidence="3">Ferrous iron transport protein</fullName>
    </submittedName>
</protein>
<dbReference type="Proteomes" id="UP000076830">
    <property type="component" value="Chromosome"/>
</dbReference>
<dbReference type="SUPFAM" id="SSF50037">
    <property type="entry name" value="C-terminal domain of transcriptional repressors"/>
    <property type="match status" value="1"/>
</dbReference>
<gene>
    <name evidence="3" type="ORF">I596_1810</name>
</gene>
<dbReference type="GO" id="GO:0046914">
    <property type="term" value="F:transition metal ion binding"/>
    <property type="evidence" value="ECO:0007669"/>
    <property type="project" value="InterPro"/>
</dbReference>
<dbReference type="PANTHER" id="PTHR42954:SF2">
    <property type="entry name" value="FE(2+) TRANSPORT PROTEIN A"/>
    <property type="match status" value="1"/>
</dbReference>
<dbReference type="SMART" id="SM00899">
    <property type="entry name" value="FeoA"/>
    <property type="match status" value="1"/>
</dbReference>
<dbReference type="KEGG" id="dko:I596_1810"/>
<dbReference type="STRING" id="1300342.I596_1810"/>
<dbReference type="Gene3D" id="2.30.30.90">
    <property type="match status" value="1"/>
</dbReference>
<dbReference type="AlphaFoldDB" id="A0A160DVL6"/>
<evidence type="ECO:0000259" key="2">
    <source>
        <dbReference type="SMART" id="SM00899"/>
    </source>
</evidence>
<dbReference type="InterPro" id="IPR007167">
    <property type="entry name" value="Fe-transptr_FeoA-like"/>
</dbReference>
<dbReference type="InterPro" id="IPR052713">
    <property type="entry name" value="FeoA"/>
</dbReference>
<evidence type="ECO:0000313" key="3">
    <source>
        <dbReference type="EMBL" id="ANB17833.1"/>
    </source>
</evidence>
<keyword evidence="1" id="KW-0408">Iron</keyword>
<dbReference type="PANTHER" id="PTHR42954">
    <property type="entry name" value="FE(2+) TRANSPORT PROTEIN A"/>
    <property type="match status" value="1"/>
</dbReference>
<organism evidence="3 4">
    <name type="scientific">Dokdonella koreensis DS-123</name>
    <dbReference type="NCBI Taxonomy" id="1300342"/>
    <lineage>
        <taxon>Bacteria</taxon>
        <taxon>Pseudomonadati</taxon>
        <taxon>Pseudomonadota</taxon>
        <taxon>Gammaproteobacteria</taxon>
        <taxon>Lysobacterales</taxon>
        <taxon>Rhodanobacteraceae</taxon>
        <taxon>Dokdonella</taxon>
    </lineage>
</organism>
<proteinExistence type="predicted"/>